<dbReference type="Pfam" id="PF01751">
    <property type="entry name" value="Toprim"/>
    <property type="match status" value="1"/>
</dbReference>
<dbReference type="PANTHER" id="PTHR45866:SF2">
    <property type="entry name" value="DNA TOPOISOMERASE (ATP-HYDROLYZING)"/>
    <property type="match status" value="1"/>
</dbReference>
<evidence type="ECO:0000256" key="11">
    <source>
        <dbReference type="ARBA" id="ARBA00063644"/>
    </source>
</evidence>
<dbReference type="PROSITE" id="PS50880">
    <property type="entry name" value="TOPRIM"/>
    <property type="match status" value="1"/>
</dbReference>
<accession>A0A1B9XXD0</accession>
<evidence type="ECO:0000256" key="10">
    <source>
        <dbReference type="ARBA" id="ARBA00023235"/>
    </source>
</evidence>
<dbReference type="SMART" id="SM00433">
    <property type="entry name" value="TOP2c"/>
    <property type="match status" value="1"/>
</dbReference>
<dbReference type="InterPro" id="IPR018522">
    <property type="entry name" value="TopoIIA_CS"/>
</dbReference>
<proteinExistence type="predicted"/>
<keyword evidence="7" id="KW-0460">Magnesium</keyword>
<evidence type="ECO:0000313" key="13">
    <source>
        <dbReference type="EMBL" id="OCK42210.1"/>
    </source>
</evidence>
<dbReference type="Pfam" id="PF02518">
    <property type="entry name" value="HATPase_c"/>
    <property type="match status" value="1"/>
</dbReference>
<dbReference type="Pfam" id="PF00204">
    <property type="entry name" value="DNA_gyraseB"/>
    <property type="match status" value="1"/>
</dbReference>
<dbReference type="Gene3D" id="3.30.230.10">
    <property type="match status" value="1"/>
</dbReference>
<evidence type="ECO:0000313" key="14">
    <source>
        <dbReference type="Proteomes" id="UP000093186"/>
    </source>
</evidence>
<keyword evidence="10 13" id="KW-0413">Isomerase</keyword>
<evidence type="ECO:0000256" key="1">
    <source>
        <dbReference type="ARBA" id="ARBA00000185"/>
    </source>
</evidence>
<dbReference type="Proteomes" id="UP000093186">
    <property type="component" value="Unassembled WGS sequence"/>
</dbReference>
<dbReference type="EC" id="5.6.2.2" evidence="3"/>
<keyword evidence="9" id="KW-0238">DNA-binding</keyword>
<dbReference type="InterPro" id="IPR014721">
    <property type="entry name" value="Ribsml_uS5_D2-typ_fold_subgr"/>
</dbReference>
<reference evidence="13 14" key="1">
    <citation type="submission" date="2016-06" db="EMBL/GenBank/DDBJ databases">
        <title>Draft Genome Sequence of Tenacibaculum soleae UCD-KL19.</title>
        <authorList>
            <person name="Eisen J.A."/>
            <person name="Coil D.A."/>
            <person name="Lujan K.M."/>
        </authorList>
    </citation>
    <scope>NUCLEOTIDE SEQUENCE [LARGE SCALE GENOMIC DNA]</scope>
    <source>
        <strain evidence="13 14">UCD-KL19</strain>
    </source>
</reference>
<dbReference type="Gene3D" id="3.40.50.670">
    <property type="match status" value="1"/>
</dbReference>
<dbReference type="SUPFAM" id="SSF55874">
    <property type="entry name" value="ATPase domain of HSP90 chaperone/DNA topoisomerase II/histidine kinase"/>
    <property type="match status" value="1"/>
</dbReference>
<evidence type="ECO:0000256" key="8">
    <source>
        <dbReference type="ARBA" id="ARBA00023029"/>
    </source>
</evidence>
<dbReference type="OrthoDB" id="9802808at2"/>
<gene>
    <name evidence="13" type="ORF">BA195_11330</name>
</gene>
<dbReference type="InterPro" id="IPR013506">
    <property type="entry name" value="Topo_IIA_bsu_dom2"/>
</dbReference>
<feature type="domain" description="Toprim" evidence="12">
    <location>
        <begin position="408"/>
        <end position="514"/>
    </location>
</feature>
<dbReference type="PRINTS" id="PR00418">
    <property type="entry name" value="TPI2FAMILY"/>
</dbReference>
<dbReference type="GO" id="GO:0046872">
    <property type="term" value="F:metal ion binding"/>
    <property type="evidence" value="ECO:0007669"/>
    <property type="project" value="UniProtKB-KW"/>
</dbReference>
<evidence type="ECO:0000256" key="6">
    <source>
        <dbReference type="ARBA" id="ARBA00022840"/>
    </source>
</evidence>
<keyword evidence="5" id="KW-0547">Nucleotide-binding</keyword>
<evidence type="ECO:0000256" key="3">
    <source>
        <dbReference type="ARBA" id="ARBA00012895"/>
    </source>
</evidence>
<dbReference type="CDD" id="cd00822">
    <property type="entry name" value="TopoII_Trans_DNA_gyrase"/>
    <property type="match status" value="1"/>
</dbReference>
<dbReference type="FunFam" id="3.30.565.10:FF:000063">
    <property type="entry name" value="DNA topoisomerase (ATP-hydrolyzing)"/>
    <property type="match status" value="1"/>
</dbReference>
<keyword evidence="6" id="KW-0067">ATP-binding</keyword>
<dbReference type="PANTHER" id="PTHR45866">
    <property type="entry name" value="DNA GYRASE/TOPOISOMERASE SUBUNIT B"/>
    <property type="match status" value="1"/>
</dbReference>
<keyword evidence="4" id="KW-0479">Metal-binding</keyword>
<comment type="cofactor">
    <cofactor evidence="2">
        <name>Mg(2+)</name>
        <dbReference type="ChEBI" id="CHEBI:18420"/>
    </cofactor>
</comment>
<evidence type="ECO:0000259" key="12">
    <source>
        <dbReference type="PROSITE" id="PS50880"/>
    </source>
</evidence>
<dbReference type="InterPro" id="IPR003594">
    <property type="entry name" value="HATPase_dom"/>
</dbReference>
<evidence type="ECO:0000256" key="7">
    <source>
        <dbReference type="ARBA" id="ARBA00022842"/>
    </source>
</evidence>
<dbReference type="InterPro" id="IPR006171">
    <property type="entry name" value="TOPRIM_dom"/>
</dbReference>
<dbReference type="STRING" id="447689.BA195_11330"/>
<dbReference type="AlphaFoldDB" id="A0A1B9XXD0"/>
<evidence type="ECO:0000256" key="4">
    <source>
        <dbReference type="ARBA" id="ARBA00022723"/>
    </source>
</evidence>
<organism evidence="13 14">
    <name type="scientific">Tenacibaculum soleae</name>
    <dbReference type="NCBI Taxonomy" id="447689"/>
    <lineage>
        <taxon>Bacteria</taxon>
        <taxon>Pseudomonadati</taxon>
        <taxon>Bacteroidota</taxon>
        <taxon>Flavobacteriia</taxon>
        <taxon>Flavobacteriales</taxon>
        <taxon>Flavobacteriaceae</taxon>
        <taxon>Tenacibaculum</taxon>
    </lineage>
</organism>
<comment type="subunit">
    <text evidence="11">Heterotetramer composed of ParC and ParE.</text>
</comment>
<dbReference type="SMART" id="SM00387">
    <property type="entry name" value="HATPase_c"/>
    <property type="match status" value="1"/>
</dbReference>
<dbReference type="InterPro" id="IPR020568">
    <property type="entry name" value="Ribosomal_Su5_D2-typ_SF"/>
</dbReference>
<dbReference type="GO" id="GO:0003677">
    <property type="term" value="F:DNA binding"/>
    <property type="evidence" value="ECO:0007669"/>
    <property type="project" value="UniProtKB-KW"/>
</dbReference>
<keyword evidence="8" id="KW-0799">Topoisomerase</keyword>
<name>A0A1B9XXD0_9FLAO</name>
<dbReference type="SUPFAM" id="SSF56719">
    <property type="entry name" value="Type II DNA topoisomerase"/>
    <property type="match status" value="1"/>
</dbReference>
<comment type="caution">
    <text evidence="13">The sequence shown here is derived from an EMBL/GenBank/DDBJ whole genome shotgun (WGS) entry which is preliminary data.</text>
</comment>
<comment type="catalytic activity">
    <reaction evidence="1">
        <text>ATP-dependent breakage, passage and rejoining of double-stranded DNA.</text>
        <dbReference type="EC" id="5.6.2.2"/>
    </reaction>
</comment>
<dbReference type="CDD" id="cd01030">
    <property type="entry name" value="TOPRIM_TopoIIA_like"/>
    <property type="match status" value="1"/>
</dbReference>
<dbReference type="FunFam" id="3.40.50.670:FF:000006">
    <property type="entry name" value="DNA topoisomerase (ATP-hydrolyzing)"/>
    <property type="match status" value="1"/>
</dbReference>
<dbReference type="GO" id="GO:0006265">
    <property type="term" value="P:DNA topological change"/>
    <property type="evidence" value="ECO:0007669"/>
    <property type="project" value="InterPro"/>
</dbReference>
<sequence length="618" mass="70508">MAQETKYTEDNIRSLDWKEHIRMRPGMYIGKLGDGTSPDDGIYILVKEVLDNSIDEFVMGTGKTIEVSVQGEKVIVRDYGRGIPLGKVVDVVSKMNTGGKYDSRAFKKSVGLNGVGTKAVNALSTFFRVESTRDGKSASAEFEKGELVNQDLLEETSRRRGTKVTFIADNSIFKNYKYRPEYIIRLLKNYVYLNPGLTIVFNGEKFHSKNGLKDLLEDNNNQDDMLYPIIHLRGDDIEVAITHSKTQYSEEYHSFVNGQHTTQGGTHQAAFREAIVKTIREFYGKNFDASDVRKSIISAIAIKVMEPVFESQTKTKLGSTEMGGDLPTVRTYINDFIKTKLDNFLHKNVEIADKLQKKIIQAEKERKELSGIRKLAKDRAKKASLHNKKLRDCRIHLGDIKKENHLDTTLFITEGDSASGSITKSRNVNTQAVFSLKGKPLNSYGLSKKIVYENEEFNLLQAALNIEDGLEDLRYNNIVIATDADVDGMHIRLLLITFFLQFFPEVIKERHLYILETPLFRVRNKKETIYCYSEDEKRAAIDKLRGKPEITRFKGLGEISPNEFVHFIGDDIRLDPVMLDKEMSIEQMLEFYMGKNTPDRQKFIIENLKVELDAIEEV</sequence>
<dbReference type="Gene3D" id="3.30.565.10">
    <property type="entry name" value="Histidine kinase-like ATPase, C-terminal domain"/>
    <property type="match status" value="1"/>
</dbReference>
<dbReference type="RefSeq" id="WP_068705635.1">
    <property type="nucleotide sequence ID" value="NZ_JAUOSG010000003.1"/>
</dbReference>
<keyword evidence="14" id="KW-1185">Reference proteome</keyword>
<dbReference type="GO" id="GO:0005524">
    <property type="term" value="F:ATP binding"/>
    <property type="evidence" value="ECO:0007669"/>
    <property type="project" value="UniProtKB-KW"/>
</dbReference>
<dbReference type="PROSITE" id="PS00177">
    <property type="entry name" value="TOPOISOMERASE_II"/>
    <property type="match status" value="1"/>
</dbReference>
<evidence type="ECO:0000256" key="2">
    <source>
        <dbReference type="ARBA" id="ARBA00001946"/>
    </source>
</evidence>
<protein>
    <recommendedName>
        <fullName evidence="3">DNA topoisomerase (ATP-hydrolyzing)</fullName>
        <ecNumber evidence="3">5.6.2.2</ecNumber>
    </recommendedName>
</protein>
<dbReference type="InterPro" id="IPR013759">
    <property type="entry name" value="Topo_IIA_B_C"/>
</dbReference>
<dbReference type="EMBL" id="MAKX01000024">
    <property type="protein sequence ID" value="OCK42210.1"/>
    <property type="molecule type" value="Genomic_DNA"/>
</dbReference>
<evidence type="ECO:0000256" key="5">
    <source>
        <dbReference type="ARBA" id="ARBA00022741"/>
    </source>
</evidence>
<dbReference type="InterPro" id="IPR036890">
    <property type="entry name" value="HATPase_C_sf"/>
</dbReference>
<dbReference type="InterPro" id="IPR001241">
    <property type="entry name" value="Topo_IIA"/>
</dbReference>
<dbReference type="InterPro" id="IPR013760">
    <property type="entry name" value="Topo_IIA-like_dom_sf"/>
</dbReference>
<dbReference type="GO" id="GO:0003918">
    <property type="term" value="F:DNA topoisomerase type II (double strand cut, ATP-hydrolyzing) activity"/>
    <property type="evidence" value="ECO:0007669"/>
    <property type="project" value="UniProtKB-EC"/>
</dbReference>
<evidence type="ECO:0000256" key="9">
    <source>
        <dbReference type="ARBA" id="ARBA00023125"/>
    </source>
</evidence>
<dbReference type="SUPFAM" id="SSF54211">
    <property type="entry name" value="Ribosomal protein S5 domain 2-like"/>
    <property type="match status" value="1"/>
</dbReference>